<dbReference type="RefSeq" id="WP_340347614.1">
    <property type="nucleotide sequence ID" value="NZ_JBBKZT010000027.1"/>
</dbReference>
<dbReference type="InterPro" id="IPR017850">
    <property type="entry name" value="Alkaline_phosphatase_core_sf"/>
</dbReference>
<evidence type="ECO:0000259" key="1">
    <source>
        <dbReference type="Pfam" id="PF00884"/>
    </source>
</evidence>
<name>A0ABU8WW51_9BURK</name>
<gene>
    <name evidence="2" type="ORF">WKW82_34405</name>
</gene>
<dbReference type="InterPro" id="IPR000917">
    <property type="entry name" value="Sulfatase_N"/>
</dbReference>
<dbReference type="PANTHER" id="PTHR43751:SF2">
    <property type="entry name" value="SULFATASE N-TERMINAL DOMAIN-CONTAINING PROTEIN"/>
    <property type="match status" value="1"/>
</dbReference>
<dbReference type="InterPro" id="IPR052701">
    <property type="entry name" value="GAG_Ulvan_Degrading_Sulfatases"/>
</dbReference>
<sequence>MRNSKKEGKPFFVWLNTSRMHLYTRLGEKWDHAAAKYTHEDDSHGSGMLQHDHDIGQVLDFLKKYGMEDNTVVWYSTDNGPEHSSWPDGATTPFRGEKMTAHEGGARVISMLRWPGVIKPAQIRNGIQSHQDMFTSFAAAAGVPDVVEQMKTQKKQYIDGVNNLDYWTGKSPESARLLYRRQAHCGAHGAMEAALLDQGGLLRAGGAALRPADVQPAQRSVREL</sequence>
<organism evidence="2 3">
    <name type="scientific">Variovorax rhizosphaerae</name>
    <dbReference type="NCBI Taxonomy" id="1836200"/>
    <lineage>
        <taxon>Bacteria</taxon>
        <taxon>Pseudomonadati</taxon>
        <taxon>Pseudomonadota</taxon>
        <taxon>Betaproteobacteria</taxon>
        <taxon>Burkholderiales</taxon>
        <taxon>Comamonadaceae</taxon>
        <taxon>Variovorax</taxon>
    </lineage>
</organism>
<keyword evidence="3" id="KW-1185">Reference proteome</keyword>
<comment type="caution">
    <text evidence="2">The sequence shown here is derived from an EMBL/GenBank/DDBJ whole genome shotgun (WGS) entry which is preliminary data.</text>
</comment>
<dbReference type="Gene3D" id="3.40.720.10">
    <property type="entry name" value="Alkaline Phosphatase, subunit A"/>
    <property type="match status" value="1"/>
</dbReference>
<dbReference type="Pfam" id="PF00884">
    <property type="entry name" value="Sulfatase"/>
    <property type="match status" value="1"/>
</dbReference>
<reference evidence="2 3" key="1">
    <citation type="submission" date="2024-03" db="EMBL/GenBank/DDBJ databases">
        <title>Novel species of the genus Variovorax.</title>
        <authorList>
            <person name="Liu Q."/>
            <person name="Xin Y.-H."/>
        </authorList>
    </citation>
    <scope>NUCLEOTIDE SEQUENCE [LARGE SCALE GENOMIC DNA]</scope>
    <source>
        <strain evidence="2 3">KACC 18900</strain>
    </source>
</reference>
<dbReference type="PANTHER" id="PTHR43751">
    <property type="entry name" value="SULFATASE"/>
    <property type="match status" value="1"/>
</dbReference>
<evidence type="ECO:0000313" key="2">
    <source>
        <dbReference type="EMBL" id="MEJ8851766.1"/>
    </source>
</evidence>
<protein>
    <submittedName>
        <fullName evidence="2">Sulfatase-like hydrolase/transferase</fullName>
    </submittedName>
</protein>
<dbReference type="SUPFAM" id="SSF53649">
    <property type="entry name" value="Alkaline phosphatase-like"/>
    <property type="match status" value="1"/>
</dbReference>
<proteinExistence type="predicted"/>
<dbReference type="EMBL" id="JBBKZT010000027">
    <property type="protein sequence ID" value="MEJ8851766.1"/>
    <property type="molecule type" value="Genomic_DNA"/>
</dbReference>
<accession>A0ABU8WW51</accession>
<evidence type="ECO:0000313" key="3">
    <source>
        <dbReference type="Proteomes" id="UP001385892"/>
    </source>
</evidence>
<dbReference type="Proteomes" id="UP001385892">
    <property type="component" value="Unassembled WGS sequence"/>
</dbReference>
<feature type="domain" description="Sulfatase N-terminal" evidence="1">
    <location>
        <begin position="6"/>
        <end position="143"/>
    </location>
</feature>